<sequence>MASAHPSDPTGPTGKLCTWINTIRLDSIPSPVLERAKFLILDGLACALVGAHLPWSEIATKTVMEMEGTGHCTVIGWDKKLHPLSAALLNSTFLQGFELDDYHQDAPLHSNSIILPALLAVAEQTRSQNKDKTKEAAFTGAEFVLATIVGYEVGPRVGMALYGLDMLTRGWHSGAVFGPSASAAAVSKLLHLPSNEIEDALGMACTQAGGLMSAQFESMVKRMQHGFAARNGLFAALLAKGGYKGIKRVYEREYGGFLSCFGQGSGKEPEYVVDEVAKGLGSFWQCERIVVKPYSSLAFTHATVDCVRGLQEKFPEHFKDRGNLRKIRKITVEQAGPTFKHGGWKAERPLEVIGAQMNCAYVAATQFVDGQVLPAQFATNKLDRNEIWELVGKIECVENPAFNEEGKSYRQRMIVEFLDARERVEMTVNAPRGVDPALTNEEVLEKWRGLTADCIEMKRRDKIERMVMGIEGLEDIGLLANLLLGETKSPIE</sequence>
<proteinExistence type="inferred from homology"/>
<dbReference type="Gene3D" id="1.10.4100.10">
    <property type="entry name" value="2-methylcitrate dehydratase PrpD"/>
    <property type="match status" value="1"/>
</dbReference>
<keyword evidence="5" id="KW-1185">Reference proteome</keyword>
<dbReference type="PANTHER" id="PTHR16943:SF8">
    <property type="entry name" value="2-METHYLCITRATE DEHYDRATASE"/>
    <property type="match status" value="1"/>
</dbReference>
<dbReference type="SUPFAM" id="SSF103378">
    <property type="entry name" value="2-methylcitrate dehydratase PrpD"/>
    <property type="match status" value="1"/>
</dbReference>
<feature type="domain" description="MmgE/PrpD N-terminal" evidence="2">
    <location>
        <begin position="15"/>
        <end position="264"/>
    </location>
</feature>
<dbReference type="InterPro" id="IPR036148">
    <property type="entry name" value="MmgE/PrpD_sf"/>
</dbReference>
<reference evidence="4 5" key="1">
    <citation type="submission" date="2024-09" db="EMBL/GenBank/DDBJ databases">
        <title>Rethinking Asexuality: The Enigmatic Case of Functional Sexual Genes in Lepraria (Stereocaulaceae).</title>
        <authorList>
            <person name="Doellman M."/>
            <person name="Sun Y."/>
            <person name="Barcenas-Pena A."/>
            <person name="Lumbsch H.T."/>
            <person name="Grewe F."/>
        </authorList>
    </citation>
    <scope>NUCLEOTIDE SEQUENCE [LARGE SCALE GENOMIC DNA]</scope>
    <source>
        <strain evidence="4 5">Grewe 0041</strain>
    </source>
</reference>
<feature type="domain" description="MmgE/PrpD C-terminal" evidence="3">
    <location>
        <begin position="294"/>
        <end position="467"/>
    </location>
</feature>
<dbReference type="InterPro" id="IPR045337">
    <property type="entry name" value="MmgE_PrpD_C"/>
</dbReference>
<evidence type="ECO:0000313" key="4">
    <source>
        <dbReference type="EMBL" id="KAL2050144.1"/>
    </source>
</evidence>
<name>A0ABR4AWU1_9LECA</name>
<dbReference type="PANTHER" id="PTHR16943">
    <property type="entry name" value="2-METHYLCITRATE DEHYDRATASE-RELATED"/>
    <property type="match status" value="1"/>
</dbReference>
<accession>A0ABR4AWU1</accession>
<dbReference type="Pfam" id="PF03972">
    <property type="entry name" value="MmgE_PrpD_N"/>
    <property type="match status" value="1"/>
</dbReference>
<comment type="caution">
    <text evidence="4">The sequence shown here is derived from an EMBL/GenBank/DDBJ whole genome shotgun (WGS) entry which is preliminary data.</text>
</comment>
<protein>
    <recommendedName>
        <fullName evidence="6">Immune-responsive protein</fullName>
    </recommendedName>
</protein>
<dbReference type="InterPro" id="IPR005656">
    <property type="entry name" value="MmgE_PrpD"/>
</dbReference>
<dbReference type="EMBL" id="JBHFEH010000052">
    <property type="protein sequence ID" value="KAL2050144.1"/>
    <property type="molecule type" value="Genomic_DNA"/>
</dbReference>
<dbReference type="Proteomes" id="UP001590951">
    <property type="component" value="Unassembled WGS sequence"/>
</dbReference>
<evidence type="ECO:0000256" key="1">
    <source>
        <dbReference type="ARBA" id="ARBA00006174"/>
    </source>
</evidence>
<dbReference type="Pfam" id="PF19305">
    <property type="entry name" value="MmgE_PrpD_C"/>
    <property type="match status" value="1"/>
</dbReference>
<gene>
    <name evidence="4" type="ORF">ABVK25_009647</name>
</gene>
<dbReference type="InterPro" id="IPR042183">
    <property type="entry name" value="MmgE/PrpD_sf_1"/>
</dbReference>
<comment type="similarity">
    <text evidence="1">Belongs to the PrpD family.</text>
</comment>
<evidence type="ECO:0000313" key="5">
    <source>
        <dbReference type="Proteomes" id="UP001590951"/>
    </source>
</evidence>
<evidence type="ECO:0008006" key="6">
    <source>
        <dbReference type="Google" id="ProtNLM"/>
    </source>
</evidence>
<evidence type="ECO:0000259" key="3">
    <source>
        <dbReference type="Pfam" id="PF19305"/>
    </source>
</evidence>
<evidence type="ECO:0000259" key="2">
    <source>
        <dbReference type="Pfam" id="PF03972"/>
    </source>
</evidence>
<dbReference type="InterPro" id="IPR045336">
    <property type="entry name" value="MmgE_PrpD_N"/>
</dbReference>
<organism evidence="4 5">
    <name type="scientific">Lepraria finkii</name>
    <dbReference type="NCBI Taxonomy" id="1340010"/>
    <lineage>
        <taxon>Eukaryota</taxon>
        <taxon>Fungi</taxon>
        <taxon>Dikarya</taxon>
        <taxon>Ascomycota</taxon>
        <taxon>Pezizomycotina</taxon>
        <taxon>Lecanoromycetes</taxon>
        <taxon>OSLEUM clade</taxon>
        <taxon>Lecanoromycetidae</taxon>
        <taxon>Lecanorales</taxon>
        <taxon>Lecanorineae</taxon>
        <taxon>Stereocaulaceae</taxon>
        <taxon>Lepraria</taxon>
    </lineage>
</organism>